<dbReference type="Pfam" id="PF24883">
    <property type="entry name" value="NPHP3_N"/>
    <property type="match status" value="1"/>
</dbReference>
<feature type="domain" description="Nephrocystin 3-like N-terminal" evidence="6">
    <location>
        <begin position="376"/>
        <end position="525"/>
    </location>
</feature>
<dbReference type="InterPro" id="IPR043145">
    <property type="entry name" value="Znf_ZZ_sf"/>
</dbReference>
<dbReference type="Gene3D" id="3.40.50.300">
    <property type="entry name" value="P-loop containing nucleotide triphosphate hydrolases"/>
    <property type="match status" value="1"/>
</dbReference>
<evidence type="ECO:0000256" key="4">
    <source>
        <dbReference type="ARBA" id="ARBA00022833"/>
    </source>
</evidence>
<dbReference type="PANTHER" id="PTHR10039:SF17">
    <property type="entry name" value="FUNGAL STAND N-TERMINAL GOODBYE DOMAIN-CONTAINING PROTEIN-RELATED"/>
    <property type="match status" value="1"/>
</dbReference>
<proteinExistence type="predicted"/>
<name>A0AAN6XEM4_9PEZI</name>
<feature type="region of interest" description="Disordered" evidence="5">
    <location>
        <begin position="1395"/>
        <end position="1439"/>
    </location>
</feature>
<keyword evidence="4" id="KW-0862">Zinc</keyword>
<gene>
    <name evidence="7" type="ORF">QBC40DRAFT_96310</name>
</gene>
<keyword evidence="2" id="KW-0677">Repeat</keyword>
<organism evidence="7 8">
    <name type="scientific">Triangularia verruculosa</name>
    <dbReference type="NCBI Taxonomy" id="2587418"/>
    <lineage>
        <taxon>Eukaryota</taxon>
        <taxon>Fungi</taxon>
        <taxon>Dikarya</taxon>
        <taxon>Ascomycota</taxon>
        <taxon>Pezizomycotina</taxon>
        <taxon>Sordariomycetes</taxon>
        <taxon>Sordariomycetidae</taxon>
        <taxon>Sordariales</taxon>
        <taxon>Podosporaceae</taxon>
        <taxon>Triangularia</taxon>
    </lineage>
</organism>
<evidence type="ECO:0000256" key="5">
    <source>
        <dbReference type="SAM" id="MobiDB-lite"/>
    </source>
</evidence>
<feature type="compositionally biased region" description="Pro residues" evidence="5">
    <location>
        <begin position="1417"/>
        <end position="1431"/>
    </location>
</feature>
<evidence type="ECO:0000259" key="6">
    <source>
        <dbReference type="Pfam" id="PF24883"/>
    </source>
</evidence>
<keyword evidence="3" id="KW-0863">Zinc-finger</keyword>
<evidence type="ECO:0000256" key="3">
    <source>
        <dbReference type="ARBA" id="ARBA00022771"/>
    </source>
</evidence>
<dbReference type="EMBL" id="MU863951">
    <property type="protein sequence ID" value="KAK4198121.1"/>
    <property type="molecule type" value="Genomic_DNA"/>
</dbReference>
<feature type="compositionally biased region" description="Acidic residues" evidence="5">
    <location>
        <begin position="716"/>
        <end position="727"/>
    </location>
</feature>
<evidence type="ECO:0000313" key="8">
    <source>
        <dbReference type="Proteomes" id="UP001303160"/>
    </source>
</evidence>
<sequence length="1585" mass="179987">MFADPEIVKLWNEAVAAHREKTKVDLESTNNKEKTTILVAFWDSLKPKKTSSTISEKAIKYDDDDEGRVLVKPERRQVTELVDILTAEHEQFQTLRNDGGKISKIRHGLGKFASVMAGVGPVLERVSEDTPAAIVAIAFTHIMTSFTEVTADLDLIQNLFDIMSSFAERLGLLRRVPQEQRFRNLILKTFTRMLEFCTRAHLRLKRDKYRVKEWAKALFRGQDGELKEAYDRVVTAIDDMGSAIVAQTLASVLDFEDKTEKMLQRGFSRMDSGFRRVNSGLSMVLSNQRYETQRGQRRDEEQRGFREEIRQHNDRIFNMLVGKSAKSSGSSDARRYNSLAIITRSLFTGAEELIQQRWVRMEREFVKETFAWFDEGFETLKKMESGVVYIRGESGMGKSFFSFAIYSRLAQEFENDPSTSVATFIFDENFEKLEKVENTLYFCSAQIAATDNSYRQHIQNLVDNDEEKKWKEAPWQELFASKFPKEIAGGSKAEKRLYLILDGIDQLENDQVNELCRYIKQSQNLRIIFVLSGTRDARKHVPRVDHTIALEPNVLSADFGLLVKSRIELYPGLVGLRPSLKQKVASAMEMSADSFFYVSYVLRQLNTMRIGSLVENSLRPVALPRNTDAIYHQLFQECEQYYTSANEKRALGYLFTWLAYSYDRVSLDAAQRIVDLVMVSILGDNKTHLDIKTEILGRLAKILSFAEPEDVTLFPEDPDGDTDDDDQSTSTRVPKKKSNLAPQVLVSFQQHSLRDYFTRRHDPATSSDLQPTEHQAHIKMFKLSSVILTMPLKSSETGPDQDLITVATKYGFYHFVQAQPLTSDEEVKIVAQDLYVLLGCGDQGLRRIERQFEFQQDSADVEDYCSIFGSSDGEVSEVLDALITLGSKVSSLPPQSQPSDAALKWIKATLKSTSSILSTVAMGHIRNWLDSDKTVVSCDAFAGFRFAHVALCSLDAKERNKLIEGPGLKLIDGQFDRETWLDEDFEAVAIIGRHPQPLGPRDYKQISKALHYDLRNMGAQKAAEKGLGLAKDPRDVFDLRYRIARARYDEWVYPEHEHGSVEVTPEAVLKAWDICLRDIPVADEKDEAFKNMLNAAYQLKARVESTLDAHHQDALASLQMAASFQTAESCTRVFEELVVAFGDKKLYFEIIQLLEAVSKGTNPLAIRCRDVTHRHIHRAAMATGEKDFVRKLYLDAASSDVLVEEEFTEESDVRIWIALFDRFVMNEPRKAQSQLLKIVQTPPSKISFFASERAARYLADIYLEEFRISRSLTYKISLLAEMESTVVQMLKERLGLEFKPKLSKTSTIVLAVMRRKLGPAEQFYNDLNDSFDACCQALNDGTEINDAPSLRLLAKVLSVLVLPPPGRIGVSLLKEDAQIALSCQFYLLPSSLTAQGPPKQQSMKPATNLKRAVSPKPRTPPPKPRTPPPRPKATQEQKVDGKYALNKSAGLECAMCNKFVTDFTQGKVYTCVYCTNVDLCEECYLARESHYSTVGPGVNDGNIPASKSNATSKLELPAQKTMNDYVEVCPWGHMLIETPVKGWKGVRKDGVLEYDGKEIRFEEWLEGLKGRWERAWWRYWREVEQ</sequence>
<feature type="compositionally biased region" description="Polar residues" evidence="5">
    <location>
        <begin position="1395"/>
        <end position="1405"/>
    </location>
</feature>
<accession>A0AAN6XEM4</accession>
<dbReference type="PANTHER" id="PTHR10039">
    <property type="entry name" value="AMELOGENIN"/>
    <property type="match status" value="1"/>
</dbReference>
<keyword evidence="1" id="KW-0479">Metal-binding</keyword>
<dbReference type="SUPFAM" id="SSF57850">
    <property type="entry name" value="RING/U-box"/>
    <property type="match status" value="1"/>
</dbReference>
<keyword evidence="8" id="KW-1185">Reference proteome</keyword>
<reference evidence="7" key="2">
    <citation type="submission" date="2023-05" db="EMBL/GenBank/DDBJ databases">
        <authorList>
            <consortium name="Lawrence Berkeley National Laboratory"/>
            <person name="Steindorff A."/>
            <person name="Hensen N."/>
            <person name="Bonometti L."/>
            <person name="Westerberg I."/>
            <person name="Brannstrom I.O."/>
            <person name="Guillou S."/>
            <person name="Cros-Aarteil S."/>
            <person name="Calhoun S."/>
            <person name="Haridas S."/>
            <person name="Kuo A."/>
            <person name="Mondo S."/>
            <person name="Pangilinan J."/>
            <person name="Riley R."/>
            <person name="Labutti K."/>
            <person name="Andreopoulos B."/>
            <person name="Lipzen A."/>
            <person name="Chen C."/>
            <person name="Yanf M."/>
            <person name="Daum C."/>
            <person name="Ng V."/>
            <person name="Clum A."/>
            <person name="Ohm R."/>
            <person name="Martin F."/>
            <person name="Silar P."/>
            <person name="Natvig D."/>
            <person name="Lalanne C."/>
            <person name="Gautier V."/>
            <person name="Ament-Velasquez S.L."/>
            <person name="Kruys A."/>
            <person name="Hutchinson M.I."/>
            <person name="Powell A.J."/>
            <person name="Barry K."/>
            <person name="Miller A.N."/>
            <person name="Grigoriev I.V."/>
            <person name="Debuchy R."/>
            <person name="Gladieux P."/>
            <person name="Thoren M.H."/>
            <person name="Johannesson H."/>
        </authorList>
    </citation>
    <scope>NUCLEOTIDE SEQUENCE</scope>
    <source>
        <strain evidence="7">CBS 315.58</strain>
    </source>
</reference>
<dbReference type="GO" id="GO:0008270">
    <property type="term" value="F:zinc ion binding"/>
    <property type="evidence" value="ECO:0007669"/>
    <property type="project" value="UniProtKB-KW"/>
</dbReference>
<evidence type="ECO:0000256" key="1">
    <source>
        <dbReference type="ARBA" id="ARBA00022723"/>
    </source>
</evidence>
<reference evidence="7" key="1">
    <citation type="journal article" date="2023" name="Mol. Phylogenet. Evol.">
        <title>Genome-scale phylogeny and comparative genomics of the fungal order Sordariales.</title>
        <authorList>
            <person name="Hensen N."/>
            <person name="Bonometti L."/>
            <person name="Westerberg I."/>
            <person name="Brannstrom I.O."/>
            <person name="Guillou S."/>
            <person name="Cros-Aarteil S."/>
            <person name="Calhoun S."/>
            <person name="Haridas S."/>
            <person name="Kuo A."/>
            <person name="Mondo S."/>
            <person name="Pangilinan J."/>
            <person name="Riley R."/>
            <person name="LaButti K."/>
            <person name="Andreopoulos B."/>
            <person name="Lipzen A."/>
            <person name="Chen C."/>
            <person name="Yan M."/>
            <person name="Daum C."/>
            <person name="Ng V."/>
            <person name="Clum A."/>
            <person name="Steindorff A."/>
            <person name="Ohm R.A."/>
            <person name="Martin F."/>
            <person name="Silar P."/>
            <person name="Natvig D.O."/>
            <person name="Lalanne C."/>
            <person name="Gautier V."/>
            <person name="Ament-Velasquez S.L."/>
            <person name="Kruys A."/>
            <person name="Hutchinson M.I."/>
            <person name="Powell A.J."/>
            <person name="Barry K."/>
            <person name="Miller A.N."/>
            <person name="Grigoriev I.V."/>
            <person name="Debuchy R."/>
            <person name="Gladieux P."/>
            <person name="Hiltunen Thoren M."/>
            <person name="Johannesson H."/>
        </authorList>
    </citation>
    <scope>NUCLEOTIDE SEQUENCE</scope>
    <source>
        <strain evidence="7">CBS 315.58</strain>
    </source>
</reference>
<protein>
    <recommendedName>
        <fullName evidence="6">Nephrocystin 3-like N-terminal domain-containing protein</fullName>
    </recommendedName>
</protein>
<dbReference type="InterPro" id="IPR056884">
    <property type="entry name" value="NPHP3-like_N"/>
</dbReference>
<evidence type="ECO:0000313" key="7">
    <source>
        <dbReference type="EMBL" id="KAK4198121.1"/>
    </source>
</evidence>
<comment type="caution">
    <text evidence="7">The sequence shown here is derived from an EMBL/GenBank/DDBJ whole genome shotgun (WGS) entry which is preliminary data.</text>
</comment>
<dbReference type="SUPFAM" id="SSF52540">
    <property type="entry name" value="P-loop containing nucleoside triphosphate hydrolases"/>
    <property type="match status" value="1"/>
</dbReference>
<evidence type="ECO:0000256" key="2">
    <source>
        <dbReference type="ARBA" id="ARBA00022737"/>
    </source>
</evidence>
<dbReference type="Gene3D" id="3.30.60.90">
    <property type="match status" value="1"/>
</dbReference>
<dbReference type="InterPro" id="IPR027417">
    <property type="entry name" value="P-loop_NTPase"/>
</dbReference>
<feature type="region of interest" description="Disordered" evidence="5">
    <location>
        <begin position="711"/>
        <end position="737"/>
    </location>
</feature>
<dbReference type="Proteomes" id="UP001303160">
    <property type="component" value="Unassembled WGS sequence"/>
</dbReference>